<dbReference type="Proteomes" id="UP001642409">
    <property type="component" value="Unassembled WGS sequence"/>
</dbReference>
<organism evidence="2">
    <name type="scientific">Hexamita inflata</name>
    <dbReference type="NCBI Taxonomy" id="28002"/>
    <lineage>
        <taxon>Eukaryota</taxon>
        <taxon>Metamonada</taxon>
        <taxon>Diplomonadida</taxon>
        <taxon>Hexamitidae</taxon>
        <taxon>Hexamitinae</taxon>
        <taxon>Hexamita</taxon>
    </lineage>
</organism>
<dbReference type="Gene3D" id="3.30.70.120">
    <property type="match status" value="1"/>
</dbReference>
<reference evidence="3 5" key="2">
    <citation type="submission" date="2024-07" db="EMBL/GenBank/DDBJ databases">
        <authorList>
            <person name="Akdeniz Z."/>
        </authorList>
    </citation>
    <scope>NUCLEOTIDE SEQUENCE [LARGE SCALE GENOMIC DNA]</scope>
</reference>
<proteinExistence type="predicted"/>
<dbReference type="EMBL" id="CATOUU010000096">
    <property type="protein sequence ID" value="CAI9916248.1"/>
    <property type="molecule type" value="Genomic_DNA"/>
</dbReference>
<evidence type="ECO:0000313" key="2">
    <source>
        <dbReference type="EMBL" id="CAI9972872.1"/>
    </source>
</evidence>
<dbReference type="EMBL" id="CAXDID020000296">
    <property type="protein sequence ID" value="CAL6072586.1"/>
    <property type="molecule type" value="Genomic_DNA"/>
</dbReference>
<dbReference type="PANTHER" id="PTHR41774">
    <property type="match status" value="1"/>
</dbReference>
<evidence type="ECO:0008006" key="6">
    <source>
        <dbReference type="Google" id="ProtNLM"/>
    </source>
</evidence>
<evidence type="ECO:0000313" key="4">
    <source>
        <dbReference type="EMBL" id="CAL6074279.1"/>
    </source>
</evidence>
<dbReference type="EMBL" id="CAXDID020000307">
    <property type="protein sequence ID" value="CAL6074279.1"/>
    <property type="molecule type" value="Genomic_DNA"/>
</dbReference>
<dbReference type="SUPFAM" id="SSF102705">
    <property type="entry name" value="NIF3 (NGG1p interacting factor 3)-like"/>
    <property type="match status" value="1"/>
</dbReference>
<keyword evidence="5" id="KW-1185">Reference proteome</keyword>
<evidence type="ECO:0000313" key="1">
    <source>
        <dbReference type="EMBL" id="CAI9916248.1"/>
    </source>
</evidence>
<dbReference type="AlphaFoldDB" id="A0AA86RHX0"/>
<dbReference type="InterPro" id="IPR015867">
    <property type="entry name" value="N-reg_PII/ATP_PRibTrfase_C"/>
</dbReference>
<dbReference type="EMBL" id="CATOUU010001116">
    <property type="protein sequence ID" value="CAI9972872.1"/>
    <property type="molecule type" value="Genomic_DNA"/>
</dbReference>
<dbReference type="FunFam" id="3.30.70.120:FF:000006">
    <property type="entry name" value="GTP cyclohydrolase 1 type 2 homolog"/>
    <property type="match status" value="1"/>
</dbReference>
<evidence type="ECO:0000313" key="3">
    <source>
        <dbReference type="EMBL" id="CAL6072586.1"/>
    </source>
</evidence>
<protein>
    <recommendedName>
        <fullName evidence="6">NGG1p interacting factor NIF3</fullName>
    </recommendedName>
</protein>
<comment type="caution">
    <text evidence="2">The sequence shown here is derived from an EMBL/GenBank/DDBJ whole genome shotgun (WGS) entry which is preliminary data.</text>
</comment>
<name>A0AA86RHX0_9EUKA</name>
<reference evidence="2" key="1">
    <citation type="submission" date="2023-06" db="EMBL/GenBank/DDBJ databases">
        <authorList>
            <person name="Kurt Z."/>
        </authorList>
    </citation>
    <scope>NUCLEOTIDE SEQUENCE</scope>
</reference>
<gene>
    <name evidence="1" type="ORF">HINF_LOCUS3893</name>
    <name evidence="3" type="ORF">HINF_LOCUS55695</name>
    <name evidence="4" type="ORF">HINF_LOCUS56601</name>
    <name evidence="2" type="ORF">HINF_LOCUS60517</name>
</gene>
<accession>A0AA86RHX0</accession>
<evidence type="ECO:0000313" key="5">
    <source>
        <dbReference type="Proteomes" id="UP001642409"/>
    </source>
</evidence>
<sequence>MYQYQVFVPATHKEELKSAIFAAGGGKLGAYDSCCFETRGTGQFRPLSSANPFIGEVNKIEFVDEVKIEMVVLKEYLKDVIEAMKKTHPYEEPAYQYWIVNQ</sequence>
<dbReference type="PANTHER" id="PTHR41774:SF1">
    <property type="entry name" value="NGG1P INTERACTING FACTOR NIF3"/>
    <property type="match status" value="1"/>
</dbReference>
<dbReference type="InterPro" id="IPR036069">
    <property type="entry name" value="DUF34/NIF3_sf"/>
</dbReference>